<proteinExistence type="inferred from homology"/>
<evidence type="ECO:0000256" key="1">
    <source>
        <dbReference type="ARBA" id="ARBA00005560"/>
    </source>
</evidence>
<dbReference type="PRINTS" id="PR00686">
    <property type="entry name" value="TIFACTORIID"/>
</dbReference>
<dbReference type="InterPro" id="IPR012295">
    <property type="entry name" value="TBP_dom_sf"/>
</dbReference>
<dbReference type="SUPFAM" id="SSF55945">
    <property type="entry name" value="TATA-box binding protein-like"/>
    <property type="match status" value="2"/>
</dbReference>
<comment type="caution">
    <text evidence="5">The sequence shown here is derived from an EMBL/GenBank/DDBJ whole genome shotgun (WGS) entry which is preliminary data.</text>
</comment>
<dbReference type="InterPro" id="IPR000814">
    <property type="entry name" value="TBP"/>
</dbReference>
<evidence type="ECO:0000313" key="5">
    <source>
        <dbReference type="EMBL" id="HIG63971.1"/>
    </source>
</evidence>
<evidence type="ECO:0008006" key="7">
    <source>
        <dbReference type="Google" id="ProtNLM"/>
    </source>
</evidence>
<dbReference type="EMBL" id="DUAV01000034">
    <property type="protein sequence ID" value="HIG63971.1"/>
    <property type="molecule type" value="Genomic_DNA"/>
</dbReference>
<accession>A0A7C8DNQ3</accession>
<name>A0A7C8DNQ3_9ARCH</name>
<dbReference type="GO" id="GO:0003677">
    <property type="term" value="F:DNA binding"/>
    <property type="evidence" value="ECO:0007669"/>
    <property type="project" value="UniProtKB-KW"/>
</dbReference>
<keyword evidence="3" id="KW-0238">DNA-binding</keyword>
<reference evidence="6" key="1">
    <citation type="journal article" date="2019" name="bioRxiv">
        <title>Genome diversification in globally distributed novel marine Proteobacteria is linked to environmental adaptation.</title>
        <authorList>
            <person name="Zhou Z."/>
            <person name="Tran P.Q."/>
            <person name="Kieft K."/>
            <person name="Anantharaman K."/>
        </authorList>
    </citation>
    <scope>NUCLEOTIDE SEQUENCE [LARGE SCALE GENOMIC DNA]</scope>
</reference>
<evidence type="ECO:0000256" key="4">
    <source>
        <dbReference type="ARBA" id="ARBA00023163"/>
    </source>
</evidence>
<evidence type="ECO:0000256" key="2">
    <source>
        <dbReference type="ARBA" id="ARBA00022737"/>
    </source>
</evidence>
<keyword evidence="4" id="KW-0804">Transcription</keyword>
<organism evidence="5 6">
    <name type="scientific">Marine Group III euryarchaeote</name>
    <dbReference type="NCBI Taxonomy" id="2173149"/>
    <lineage>
        <taxon>Archaea</taxon>
        <taxon>Methanobacteriati</taxon>
        <taxon>Thermoplasmatota</taxon>
        <taxon>Thermoplasmata</taxon>
        <taxon>Candidatus Thermoprofundales</taxon>
    </lineage>
</organism>
<evidence type="ECO:0000313" key="6">
    <source>
        <dbReference type="Proteomes" id="UP000589516"/>
    </source>
</evidence>
<dbReference type="PANTHER" id="PTHR10126">
    <property type="entry name" value="TATA-BOX BINDING PROTEIN"/>
    <property type="match status" value="1"/>
</dbReference>
<sequence>MVALRVENVIASSSLGKEVELVRLGTELEHAQYTRGLTPSVIVDLDGDGAGGRTGLVFGSGKIYVTGVDDLTTGREAVTQLRKAIKALDPKVSLRKGVKLENMVTRADLGATLDLAAIATAVPGADYDPARFAGVVIRLDEPSASFILFRSGIVVVTDVSSETHSRSALKALSKFLHAASLIG</sequence>
<comment type="similarity">
    <text evidence="1">Belongs to the TBP family.</text>
</comment>
<gene>
    <name evidence="5" type="ORF">EYQ16_05610</name>
</gene>
<protein>
    <recommendedName>
        <fullName evidence="7">TATA-box-binding protein</fullName>
    </recommendedName>
</protein>
<dbReference type="AlphaFoldDB" id="A0A7C8DNQ3"/>
<dbReference type="GO" id="GO:0006352">
    <property type="term" value="P:DNA-templated transcription initiation"/>
    <property type="evidence" value="ECO:0007669"/>
    <property type="project" value="InterPro"/>
</dbReference>
<evidence type="ECO:0000256" key="3">
    <source>
        <dbReference type="ARBA" id="ARBA00023125"/>
    </source>
</evidence>
<dbReference type="Gene3D" id="3.30.310.10">
    <property type="entry name" value="TATA-Binding Protein"/>
    <property type="match status" value="2"/>
</dbReference>
<keyword evidence="2" id="KW-0677">Repeat</keyword>
<dbReference type="Pfam" id="PF00352">
    <property type="entry name" value="TBP"/>
    <property type="match status" value="2"/>
</dbReference>
<dbReference type="Proteomes" id="UP000589516">
    <property type="component" value="Unassembled WGS sequence"/>
</dbReference>